<dbReference type="OrthoDB" id="5986706at2759"/>
<dbReference type="CDD" id="cd03124">
    <property type="entry name" value="alpha_CA_prokaryotic_like"/>
    <property type="match status" value="1"/>
</dbReference>
<dbReference type="PROSITE" id="PS51144">
    <property type="entry name" value="ALPHA_CA_2"/>
    <property type="match status" value="1"/>
</dbReference>
<dbReference type="RefSeq" id="XP_004024131.1">
    <property type="nucleotide sequence ID" value="XM_004024082.1"/>
</dbReference>
<accession>G0R5I7</accession>
<keyword evidence="4" id="KW-0862">Zinc</keyword>
<name>G0R5I7_ICHMU</name>
<proteinExistence type="inferred from homology"/>
<dbReference type="SMART" id="SM01057">
    <property type="entry name" value="Carb_anhydrase"/>
    <property type="match status" value="1"/>
</dbReference>
<organism evidence="9 10">
    <name type="scientific">Ichthyophthirius multifiliis</name>
    <name type="common">White spot disease agent</name>
    <name type="synonym">Ich</name>
    <dbReference type="NCBI Taxonomy" id="5932"/>
    <lineage>
        <taxon>Eukaryota</taxon>
        <taxon>Sar</taxon>
        <taxon>Alveolata</taxon>
        <taxon>Ciliophora</taxon>
        <taxon>Intramacronucleata</taxon>
        <taxon>Oligohymenophorea</taxon>
        <taxon>Hymenostomatida</taxon>
        <taxon>Ophryoglenina</taxon>
        <taxon>Ichthyophthirius</taxon>
    </lineage>
</organism>
<evidence type="ECO:0000256" key="6">
    <source>
        <dbReference type="ARBA" id="ARBA00048348"/>
    </source>
</evidence>
<dbReference type="SUPFAM" id="SSF51069">
    <property type="entry name" value="Carbonic anhydrase"/>
    <property type="match status" value="1"/>
</dbReference>
<evidence type="ECO:0000313" key="9">
    <source>
        <dbReference type="EMBL" id="EGR27247.1"/>
    </source>
</evidence>
<evidence type="ECO:0000256" key="5">
    <source>
        <dbReference type="ARBA" id="ARBA00023239"/>
    </source>
</evidence>
<dbReference type="AlphaFoldDB" id="G0R5I7"/>
<evidence type="ECO:0000256" key="4">
    <source>
        <dbReference type="ARBA" id="ARBA00022833"/>
    </source>
</evidence>
<dbReference type="OMA" id="HMVHMNT"/>
<dbReference type="EC" id="4.2.1.1" evidence="2"/>
<sequence>MSFIHLQIFDYTQHGENWGGKCATGQKQSPIDINVSSLDIENAKCLTYKFKYDGDAQQVKTINNLHSVEIEGHFMKMQISDIYDKTAQYQTAQFHVHEPSEHTLDGVYADLELHLVNKKVEGDSSKPITVIGVLFQKTLYKEDESQLFKEFQWPAQVDQNHLKPTETSEYELNFQQIFSSFLYDGAIAYRYEGSLTTPGCDEVVNWYVLREAQKIHHSSYKKFKDLWFSVTGDNVYKTIDGNNRKTQPLNGRAVEVVVFCFGFIQYFVFGISLFLFVFIL</sequence>
<keyword evidence="7" id="KW-1133">Transmembrane helix</keyword>
<protein>
    <recommendedName>
        <fullName evidence="2">carbonic anhydrase</fullName>
        <ecNumber evidence="2">4.2.1.1</ecNumber>
    </recommendedName>
</protein>
<reference evidence="9 10" key="1">
    <citation type="submission" date="2011-07" db="EMBL/GenBank/DDBJ databases">
        <authorList>
            <person name="Coyne R."/>
            <person name="Brami D."/>
            <person name="Johnson J."/>
            <person name="Hostetler J."/>
            <person name="Hannick L."/>
            <person name="Clark T."/>
            <person name="Cassidy-Hanley D."/>
            <person name="Inman J."/>
        </authorList>
    </citation>
    <scope>NUCLEOTIDE SEQUENCE [LARGE SCALE GENOMIC DNA]</scope>
    <source>
        <strain evidence="9 10">G5</strain>
    </source>
</reference>
<gene>
    <name evidence="9" type="ORF">IMG5_199260</name>
</gene>
<evidence type="ECO:0000313" key="10">
    <source>
        <dbReference type="Proteomes" id="UP000008983"/>
    </source>
</evidence>
<dbReference type="Pfam" id="PF00194">
    <property type="entry name" value="Carb_anhydrase"/>
    <property type="match status" value="1"/>
</dbReference>
<feature type="transmembrane region" description="Helical" evidence="7">
    <location>
        <begin position="256"/>
        <end position="279"/>
    </location>
</feature>
<keyword evidence="7" id="KW-0472">Membrane</keyword>
<dbReference type="eggNOG" id="KOG0382">
    <property type="taxonomic scope" value="Eukaryota"/>
</dbReference>
<keyword evidence="7" id="KW-0812">Transmembrane</keyword>
<dbReference type="InterPro" id="IPR001148">
    <property type="entry name" value="CA_dom"/>
</dbReference>
<dbReference type="PANTHER" id="PTHR18952:SF265">
    <property type="entry name" value="CARBONIC ANHYDRASE"/>
    <property type="match status" value="1"/>
</dbReference>
<evidence type="ECO:0000256" key="7">
    <source>
        <dbReference type="SAM" id="Phobius"/>
    </source>
</evidence>
<dbReference type="PANTHER" id="PTHR18952">
    <property type="entry name" value="CARBONIC ANHYDRASE"/>
    <property type="match status" value="1"/>
</dbReference>
<dbReference type="STRING" id="857967.G0R5I7"/>
<dbReference type="GeneID" id="14903335"/>
<dbReference type="EMBL" id="GL984378">
    <property type="protein sequence ID" value="EGR27247.1"/>
    <property type="molecule type" value="Genomic_DNA"/>
</dbReference>
<evidence type="ECO:0000256" key="3">
    <source>
        <dbReference type="ARBA" id="ARBA00022723"/>
    </source>
</evidence>
<dbReference type="InterPro" id="IPR036398">
    <property type="entry name" value="CA_dom_sf"/>
</dbReference>
<comment type="similarity">
    <text evidence="1">Belongs to the alpha-carbonic anhydrase family.</text>
</comment>
<evidence type="ECO:0000259" key="8">
    <source>
        <dbReference type="PROSITE" id="PS51144"/>
    </source>
</evidence>
<dbReference type="InterPro" id="IPR041891">
    <property type="entry name" value="Alpha_CA_prokaryot-like"/>
</dbReference>
<keyword evidence="10" id="KW-1185">Reference proteome</keyword>
<dbReference type="GO" id="GO:0008270">
    <property type="term" value="F:zinc ion binding"/>
    <property type="evidence" value="ECO:0007669"/>
    <property type="project" value="InterPro"/>
</dbReference>
<evidence type="ECO:0000256" key="1">
    <source>
        <dbReference type="ARBA" id="ARBA00010718"/>
    </source>
</evidence>
<dbReference type="Proteomes" id="UP000008983">
    <property type="component" value="Unassembled WGS sequence"/>
</dbReference>
<feature type="domain" description="Alpha-carbonic anhydrase" evidence="8">
    <location>
        <begin position="7"/>
        <end position="258"/>
    </location>
</feature>
<dbReference type="Gene3D" id="3.10.200.10">
    <property type="entry name" value="Alpha carbonic anhydrase"/>
    <property type="match status" value="1"/>
</dbReference>
<keyword evidence="3" id="KW-0479">Metal-binding</keyword>
<evidence type="ECO:0000256" key="2">
    <source>
        <dbReference type="ARBA" id="ARBA00012925"/>
    </source>
</evidence>
<dbReference type="InParanoid" id="G0R5I7"/>
<dbReference type="GO" id="GO:0004089">
    <property type="term" value="F:carbonate dehydratase activity"/>
    <property type="evidence" value="ECO:0007669"/>
    <property type="project" value="UniProtKB-EC"/>
</dbReference>
<keyword evidence="5" id="KW-0456">Lyase</keyword>
<dbReference type="InterPro" id="IPR023561">
    <property type="entry name" value="Carbonic_anhydrase_a-class"/>
</dbReference>
<comment type="catalytic activity">
    <reaction evidence="6">
        <text>hydrogencarbonate + H(+) = CO2 + H2O</text>
        <dbReference type="Rhea" id="RHEA:10748"/>
        <dbReference type="ChEBI" id="CHEBI:15377"/>
        <dbReference type="ChEBI" id="CHEBI:15378"/>
        <dbReference type="ChEBI" id="CHEBI:16526"/>
        <dbReference type="ChEBI" id="CHEBI:17544"/>
        <dbReference type="EC" id="4.2.1.1"/>
    </reaction>
</comment>